<organism evidence="1 2">
    <name type="scientific">Pelomonas baiyunensis</name>
    <dbReference type="NCBI Taxonomy" id="3299026"/>
    <lineage>
        <taxon>Bacteria</taxon>
        <taxon>Pseudomonadati</taxon>
        <taxon>Pseudomonadota</taxon>
        <taxon>Betaproteobacteria</taxon>
        <taxon>Burkholderiales</taxon>
        <taxon>Sphaerotilaceae</taxon>
        <taxon>Roseateles</taxon>
    </lineage>
</organism>
<accession>A0ABW7GWA9</accession>
<dbReference type="PANTHER" id="PTHR37417">
    <property type="entry name" value="67 KDA MYOSIN-CROSS-REACTIVE ANTIGEN FAMILY PROTEIN (AFU_ORTHOLOGUE AFUA_5G09970)"/>
    <property type="match status" value="1"/>
</dbReference>
<dbReference type="Gene3D" id="3.50.50.60">
    <property type="entry name" value="FAD/NAD(P)-binding domain"/>
    <property type="match status" value="3"/>
</dbReference>
<dbReference type="PANTHER" id="PTHR37417:SF2">
    <property type="entry name" value="67 KDA MYOSIN-CROSS-REACTIVE ANTIGEN FAMILY PROTEIN (AFU_ORTHOLOGUE AFUA_5G09970)"/>
    <property type="match status" value="1"/>
</dbReference>
<reference evidence="1 2" key="1">
    <citation type="submission" date="2024-08" db="EMBL/GenBank/DDBJ databases">
        <authorList>
            <person name="Lu H."/>
        </authorList>
    </citation>
    <scope>NUCLEOTIDE SEQUENCE [LARGE SCALE GENOMIC DNA]</scope>
    <source>
        <strain evidence="1 2">BYS87W</strain>
    </source>
</reference>
<dbReference type="EMBL" id="JBIGIB010000002">
    <property type="protein sequence ID" value="MFG6466253.1"/>
    <property type="molecule type" value="Genomic_DNA"/>
</dbReference>
<dbReference type="Pfam" id="PF06100">
    <property type="entry name" value="MCRA"/>
    <property type="match status" value="1"/>
</dbReference>
<dbReference type="InterPro" id="IPR010354">
    <property type="entry name" value="Oleate_hydratase"/>
</dbReference>
<dbReference type="EC" id="4.2.1.53" evidence="1"/>
<proteinExistence type="predicted"/>
<protein>
    <submittedName>
        <fullName evidence="1">Oleate hydratase</fullName>
        <ecNumber evidence="1">4.2.1.53</ecNumber>
    </submittedName>
</protein>
<dbReference type="Proteomes" id="UP001606303">
    <property type="component" value="Unassembled WGS sequence"/>
</dbReference>
<dbReference type="SUPFAM" id="SSF51905">
    <property type="entry name" value="FAD/NAD(P)-binding domain"/>
    <property type="match status" value="1"/>
</dbReference>
<dbReference type="NCBIfam" id="NF010584">
    <property type="entry name" value="PRK13977.1"/>
    <property type="match status" value="1"/>
</dbReference>
<dbReference type="InterPro" id="IPR036188">
    <property type="entry name" value="FAD/NAD-bd_sf"/>
</dbReference>
<comment type="caution">
    <text evidence="1">The sequence shown here is derived from an EMBL/GenBank/DDBJ whole genome shotgun (WGS) entry which is preliminary data.</text>
</comment>
<name>A0ABW7GWA9_9BURK</name>
<evidence type="ECO:0000313" key="1">
    <source>
        <dbReference type="EMBL" id="MFG6466253.1"/>
    </source>
</evidence>
<keyword evidence="2" id="KW-1185">Reference proteome</keyword>
<evidence type="ECO:0000313" key="2">
    <source>
        <dbReference type="Proteomes" id="UP001606303"/>
    </source>
</evidence>
<sequence length="539" mass="59964">MLRAVRRARSMLDSKNAHVWLVGGGIASMASAAFLIRDAGMPGPHIHILEEGGTAGGCLDGSTSPTQPGFVTRGGRMLCEEVYQCLWNLLDGIPSLEKPGLSVRQEIDAFNAQVRTEAHARLIGQGGRILDARHYGLNGRDRAELTRLLATPEALLGARRIDELFSPHFFQSHFWQMWRTTFAFQDWHSAAELRRYFLRFMQEFPRMHTLAGVRRTPYNQYDSIAVPLQRWLLGQGVDVRFGHRVTDVDFDLRDPAHRRVTGLHVRTAQGEHTLDLAPGDACFVTLGSITADATYGGNHEAPELIRDRRDGAWSLWETLARKASDFGRPQTFFNVDDNKWESFTLTLHGRTLLDRIADFSGNLPGTGALMTLVDSNWLMSLVVPHQPHFPNMPPETFTAWGYGLFIDAPGNFVPKPMAQCSGHEILDELLQHLGFGDIRNIALASTDVTPVMLPYGSAMFAPRKPGDRPLVLPQGAANFAFLGQHVELPDDTVYTVEYSVHCAMHAVYRLFGVNRDIPPLYQGLHDPHVGLDALAAAFS</sequence>
<dbReference type="GO" id="GO:0050151">
    <property type="term" value="F:oleate hydratase activity"/>
    <property type="evidence" value="ECO:0007669"/>
    <property type="project" value="UniProtKB-EC"/>
</dbReference>
<dbReference type="RefSeq" id="WP_394382628.1">
    <property type="nucleotide sequence ID" value="NZ_JBIGIB010000002.1"/>
</dbReference>
<gene>
    <name evidence="1" type="ORF">ACG01O_06520</name>
</gene>
<keyword evidence="1" id="KW-0456">Lyase</keyword>